<dbReference type="InterPro" id="IPR000835">
    <property type="entry name" value="HTH_MarR-typ"/>
</dbReference>
<dbReference type="InterPro" id="IPR036388">
    <property type="entry name" value="WH-like_DNA-bd_sf"/>
</dbReference>
<sequence>MGRMTDSLSIELLVAGHRVARLLDGGLRAVGLSAGEAVLLTALGEGALTMGGIMGTLHIGGSTATSLVTRLERAGLVTKTRNPEDARSYIVEVTDAGRAAGETARAAFGAIDRELGAAGQTAIAGHRSLMARLAALAPALD</sequence>
<dbReference type="EMBL" id="SHLC01000001">
    <property type="protein sequence ID" value="RZU65447.1"/>
    <property type="molecule type" value="Genomic_DNA"/>
</dbReference>
<proteinExistence type="predicted"/>
<organism evidence="2 3">
    <name type="scientific">Microterricola gilva</name>
    <dbReference type="NCBI Taxonomy" id="393267"/>
    <lineage>
        <taxon>Bacteria</taxon>
        <taxon>Bacillati</taxon>
        <taxon>Actinomycetota</taxon>
        <taxon>Actinomycetes</taxon>
        <taxon>Micrococcales</taxon>
        <taxon>Microbacteriaceae</taxon>
        <taxon>Microterricola</taxon>
    </lineage>
</organism>
<evidence type="ECO:0000259" key="1">
    <source>
        <dbReference type="PROSITE" id="PS50995"/>
    </source>
</evidence>
<dbReference type="PANTHER" id="PTHR33164:SF43">
    <property type="entry name" value="HTH-TYPE TRANSCRIPTIONAL REPRESSOR YETL"/>
    <property type="match status" value="1"/>
</dbReference>
<name>A0A4Q8ALL5_9MICO</name>
<feature type="domain" description="HTH marR-type" evidence="1">
    <location>
        <begin position="1"/>
        <end position="141"/>
    </location>
</feature>
<dbReference type="AlphaFoldDB" id="A0A4Q8ALL5"/>
<dbReference type="InterPro" id="IPR036390">
    <property type="entry name" value="WH_DNA-bd_sf"/>
</dbReference>
<comment type="caution">
    <text evidence="2">The sequence shown here is derived from an EMBL/GenBank/DDBJ whole genome shotgun (WGS) entry which is preliminary data.</text>
</comment>
<dbReference type="Pfam" id="PF12802">
    <property type="entry name" value="MarR_2"/>
    <property type="match status" value="1"/>
</dbReference>
<accession>A0A4Q8ALL5</accession>
<dbReference type="GO" id="GO:0006950">
    <property type="term" value="P:response to stress"/>
    <property type="evidence" value="ECO:0007669"/>
    <property type="project" value="TreeGrafter"/>
</dbReference>
<dbReference type="SMART" id="SM00347">
    <property type="entry name" value="HTH_MARR"/>
    <property type="match status" value="1"/>
</dbReference>
<dbReference type="OrthoDB" id="3174724at2"/>
<dbReference type="Proteomes" id="UP000291483">
    <property type="component" value="Unassembled WGS sequence"/>
</dbReference>
<dbReference type="GO" id="GO:0003677">
    <property type="term" value="F:DNA binding"/>
    <property type="evidence" value="ECO:0007669"/>
    <property type="project" value="UniProtKB-KW"/>
</dbReference>
<gene>
    <name evidence="2" type="ORF">EV379_1781</name>
</gene>
<dbReference type="GO" id="GO:0003700">
    <property type="term" value="F:DNA-binding transcription factor activity"/>
    <property type="evidence" value="ECO:0007669"/>
    <property type="project" value="InterPro"/>
</dbReference>
<dbReference type="InterPro" id="IPR039422">
    <property type="entry name" value="MarR/SlyA-like"/>
</dbReference>
<evidence type="ECO:0000313" key="3">
    <source>
        <dbReference type="Proteomes" id="UP000291483"/>
    </source>
</evidence>
<keyword evidence="2" id="KW-0238">DNA-binding</keyword>
<protein>
    <submittedName>
        <fullName evidence="2">DNA-binding MarR family transcriptional regulator</fullName>
    </submittedName>
</protein>
<evidence type="ECO:0000313" key="2">
    <source>
        <dbReference type="EMBL" id="RZU65447.1"/>
    </source>
</evidence>
<dbReference type="PANTHER" id="PTHR33164">
    <property type="entry name" value="TRANSCRIPTIONAL REGULATOR, MARR FAMILY"/>
    <property type="match status" value="1"/>
</dbReference>
<reference evidence="2 3" key="1">
    <citation type="submission" date="2019-02" db="EMBL/GenBank/DDBJ databases">
        <title>Sequencing the genomes of 1000 actinobacteria strains.</title>
        <authorList>
            <person name="Klenk H.-P."/>
        </authorList>
    </citation>
    <scope>NUCLEOTIDE SEQUENCE [LARGE SCALE GENOMIC DNA]</scope>
    <source>
        <strain evidence="2 3">DSM 18319</strain>
    </source>
</reference>
<dbReference type="PROSITE" id="PS50995">
    <property type="entry name" value="HTH_MARR_2"/>
    <property type="match status" value="1"/>
</dbReference>
<dbReference type="Gene3D" id="1.10.10.10">
    <property type="entry name" value="Winged helix-like DNA-binding domain superfamily/Winged helix DNA-binding domain"/>
    <property type="match status" value="1"/>
</dbReference>
<keyword evidence="3" id="KW-1185">Reference proteome</keyword>
<dbReference type="SUPFAM" id="SSF46785">
    <property type="entry name" value="Winged helix' DNA-binding domain"/>
    <property type="match status" value="1"/>
</dbReference>